<name>A0A3B1BLP1_9ZZZZ</name>
<reference evidence="1" key="1">
    <citation type="submission" date="2018-06" db="EMBL/GenBank/DDBJ databases">
        <authorList>
            <person name="Zhirakovskaya E."/>
        </authorList>
    </citation>
    <scope>NUCLEOTIDE SEQUENCE</scope>
</reference>
<dbReference type="Pfam" id="PF07396">
    <property type="entry name" value="Porin_O_P"/>
    <property type="match status" value="1"/>
</dbReference>
<proteinExistence type="predicted"/>
<dbReference type="InterPro" id="IPR023614">
    <property type="entry name" value="Porin_dom_sf"/>
</dbReference>
<dbReference type="AlphaFoldDB" id="A0A3B1BLP1"/>
<sequence length="466" mass="50845">MKINRKLTLALTCVAGLLGSSGEALAINWLKMQGTEPPGVSARARVWGFVQPEYQQTDGTKLQAGPWKGQNAIFNMSRPDLKSESSFNVIRTRIGVRGTGFPLDNNVNYFFLAEFGNNGITRQGGGNAKITDASVTLNQFKGARIRVGQFKTPGSEEALKAIHVFDYINFSTGVNQLLLERYFNGDGSSTKTTAASINKANGPVSAFRDVGIQVFDWFTMGNWEHTYALMVGNGNGITRGDNDGNREVYAYWASELLFAGASPFPSSSHLAPPSWSADQDGPRGARYQSLKLFGWYQGGKRTLTTVGDGAGVYDRTRQGIGLTLRKGKVRAAAEYFVAKGMIFSGTDGGAVAGSERNAGGVYADFNVTTMGEANSWYLDFGYLIHPKLELDIRYDTLNRNTNISAAERKFDTLTLGAQYFFNKKSRLLVNYEMRDASAPNLASSAVANKILNGMDNRMSAQILIVF</sequence>
<dbReference type="Gene3D" id="2.40.160.10">
    <property type="entry name" value="Porin"/>
    <property type="match status" value="1"/>
</dbReference>
<evidence type="ECO:0000313" key="1">
    <source>
        <dbReference type="EMBL" id="VAX12714.1"/>
    </source>
</evidence>
<accession>A0A3B1BLP1</accession>
<dbReference type="SUPFAM" id="SSF56935">
    <property type="entry name" value="Porins"/>
    <property type="match status" value="1"/>
</dbReference>
<dbReference type="EMBL" id="UOFZ01000060">
    <property type="protein sequence ID" value="VAX12714.1"/>
    <property type="molecule type" value="Genomic_DNA"/>
</dbReference>
<evidence type="ECO:0008006" key="2">
    <source>
        <dbReference type="Google" id="ProtNLM"/>
    </source>
</evidence>
<dbReference type="InterPro" id="IPR010870">
    <property type="entry name" value="Porin_O/P"/>
</dbReference>
<gene>
    <name evidence="1" type="ORF">MNBD_GAMMA24-1682</name>
</gene>
<protein>
    <recommendedName>
        <fullName evidence="2">Porin</fullName>
    </recommendedName>
</protein>
<organism evidence="1">
    <name type="scientific">hydrothermal vent metagenome</name>
    <dbReference type="NCBI Taxonomy" id="652676"/>
    <lineage>
        <taxon>unclassified sequences</taxon>
        <taxon>metagenomes</taxon>
        <taxon>ecological metagenomes</taxon>
    </lineage>
</organism>